<reference evidence="2" key="1">
    <citation type="journal article" date="2019" name="Int. J. Syst. Evol. Microbiol.">
        <title>The Global Catalogue of Microorganisms (GCM) 10K type strain sequencing project: providing services to taxonomists for standard genome sequencing and annotation.</title>
        <authorList>
            <consortium name="The Broad Institute Genomics Platform"/>
            <consortium name="The Broad Institute Genome Sequencing Center for Infectious Disease"/>
            <person name="Wu L."/>
            <person name="Ma J."/>
        </authorList>
    </citation>
    <scope>NUCLEOTIDE SEQUENCE [LARGE SCALE GENOMIC DNA]</scope>
    <source>
        <strain evidence="2">JCM 15503</strain>
    </source>
</reference>
<evidence type="ECO:0000313" key="1">
    <source>
        <dbReference type="EMBL" id="GAA0758233.1"/>
    </source>
</evidence>
<sequence length="455" mass="50358">MGSIVYSFLNDSLLFDPGLIREQFKSLSEAALAVELLRYREYCLQHRDTLVEEAAPEDGKLRVYVGADVDRRFLKQAAFYLDTVVCADPLFALTHPKHESTAAFTAAFEMPDPSSLDRRSIAEAAQQMLEARPLVAAGYVLFLPTSLEEEAPSSLPIYAPDDGFEGILPRHILDLYKAAATVRSMRPSSRGLLILNHLEVGRRIHIDFEPGRSGGSFVYNLVEQEVLQVDRKAGTVQVAMRMPADPPTKESFDAWVAQSINSSARNHFDALARTVRWSSQVGAQCLVRSGISASVLEATGDVSGSSIDSSTATGVLNLNVPFFDGVSMANLMAARADEEVFRRFRKQLEKHFRELRLELDPEKRRLKTENAMHELVDIQLTEVDSTIRRLKRKAVLSGIGGLASFAAAIPTSGTSLLGSLCAGYAGFRTYEEYRVSTKENPAYFLWRANGNAPFR</sequence>
<proteinExistence type="predicted"/>
<dbReference type="EMBL" id="BAAAEW010000025">
    <property type="protein sequence ID" value="GAA0758233.1"/>
    <property type="molecule type" value="Genomic_DNA"/>
</dbReference>
<dbReference type="Proteomes" id="UP001500279">
    <property type="component" value="Unassembled WGS sequence"/>
</dbReference>
<evidence type="ECO:0000313" key="2">
    <source>
        <dbReference type="Proteomes" id="UP001500279"/>
    </source>
</evidence>
<gene>
    <name evidence="1" type="ORF">GCM10009107_38550</name>
</gene>
<comment type="caution">
    <text evidence="1">The sequence shown here is derived from an EMBL/GenBank/DDBJ whole genome shotgun (WGS) entry which is preliminary data.</text>
</comment>
<name>A0ABP3VGY0_9BURK</name>
<dbReference type="RefSeq" id="WP_141288287.1">
    <property type="nucleotide sequence ID" value="NZ_BAAAEW010000025.1"/>
</dbReference>
<protein>
    <submittedName>
        <fullName evidence="1">Uncharacterized protein</fullName>
    </submittedName>
</protein>
<accession>A0ABP3VGY0</accession>
<keyword evidence="2" id="KW-1185">Reference proteome</keyword>
<organism evidence="1 2">
    <name type="scientific">Ideonella azotifigens</name>
    <dbReference type="NCBI Taxonomy" id="513160"/>
    <lineage>
        <taxon>Bacteria</taxon>
        <taxon>Pseudomonadati</taxon>
        <taxon>Pseudomonadota</taxon>
        <taxon>Betaproteobacteria</taxon>
        <taxon>Burkholderiales</taxon>
        <taxon>Sphaerotilaceae</taxon>
        <taxon>Ideonella</taxon>
    </lineage>
</organism>